<comment type="similarity">
    <text evidence="3">Belongs to the PMEI family.</text>
</comment>
<keyword evidence="7" id="KW-1185">Reference proteome</keyword>
<reference evidence="6 7" key="1">
    <citation type="submission" date="2017-09" db="EMBL/GenBank/DDBJ databases">
        <authorList>
            <consortium name="International Durum Wheat Genome Sequencing Consortium (IDWGSC)"/>
            <person name="Milanesi L."/>
        </authorList>
    </citation>
    <scope>NUCLEOTIDE SEQUENCE [LARGE SCALE GENOMIC DNA]</scope>
    <source>
        <strain evidence="7">cv. Svevo</strain>
    </source>
</reference>
<dbReference type="GO" id="GO:0046910">
    <property type="term" value="F:pectinesterase inhibitor activity"/>
    <property type="evidence" value="ECO:0007669"/>
    <property type="project" value="EnsemblPlants"/>
</dbReference>
<gene>
    <name evidence="6" type="ORF">TRITD_2Bv1G223930</name>
</gene>
<protein>
    <recommendedName>
        <fullName evidence="5">Pectinesterase inhibitor domain-containing protein</fullName>
    </recommendedName>
</protein>
<feature type="region of interest" description="Disordered" evidence="4">
    <location>
        <begin position="1"/>
        <end position="22"/>
    </location>
</feature>
<name>A0A9R1PYE0_TRITD</name>
<sequence length="248" mass="26557">MQRHAVPTSVPSQRPANEHRPPVSVLQCKSIRHYNRQTSRSAKQLLYQTHSTLRFCGTDEANQQQRAMRPSTMARALAAAAAILAAVVCGGATPETTCRAAARSDRRVDYHFCVSRLSQHHDSPDADTWGLAKVAADVGVLMAGNGAYDIKAMLAGKKEQPAAARGPLEQCEALYDRMGSAFAEAYDGIDRRDYATGKEKAGEAASLARRCAAAFARAGVAIPSRLAKQSADSAQMAIVCTAVTNLIK</sequence>
<evidence type="ECO:0000256" key="1">
    <source>
        <dbReference type="ARBA" id="ARBA00022729"/>
    </source>
</evidence>
<dbReference type="InterPro" id="IPR035513">
    <property type="entry name" value="Invertase/methylesterase_inhib"/>
</dbReference>
<dbReference type="GO" id="GO:0048046">
    <property type="term" value="C:apoplast"/>
    <property type="evidence" value="ECO:0007669"/>
    <property type="project" value="EnsemblPlants"/>
</dbReference>
<dbReference type="Gene3D" id="1.20.140.40">
    <property type="entry name" value="Invertase/pectin methylesterase inhibitor family protein"/>
    <property type="match status" value="1"/>
</dbReference>
<dbReference type="PANTHER" id="PTHR35357">
    <property type="entry name" value="OS02G0537100 PROTEIN"/>
    <property type="match status" value="1"/>
</dbReference>
<dbReference type="Gramene" id="TRITD2Bv1G223930.1">
    <property type="protein sequence ID" value="TRITD2Bv1G223930.1"/>
    <property type="gene ID" value="TRITD2Bv1G223930"/>
</dbReference>
<organism evidence="6 7">
    <name type="scientific">Triticum turgidum subsp. durum</name>
    <name type="common">Durum wheat</name>
    <name type="synonym">Triticum durum</name>
    <dbReference type="NCBI Taxonomy" id="4567"/>
    <lineage>
        <taxon>Eukaryota</taxon>
        <taxon>Viridiplantae</taxon>
        <taxon>Streptophyta</taxon>
        <taxon>Embryophyta</taxon>
        <taxon>Tracheophyta</taxon>
        <taxon>Spermatophyta</taxon>
        <taxon>Magnoliopsida</taxon>
        <taxon>Liliopsida</taxon>
        <taxon>Poales</taxon>
        <taxon>Poaceae</taxon>
        <taxon>BOP clade</taxon>
        <taxon>Pooideae</taxon>
        <taxon>Triticodae</taxon>
        <taxon>Triticeae</taxon>
        <taxon>Triticinae</taxon>
        <taxon>Triticum</taxon>
    </lineage>
</organism>
<dbReference type="OMA" id="SAQMAIV"/>
<evidence type="ECO:0000259" key="5">
    <source>
        <dbReference type="Pfam" id="PF04043"/>
    </source>
</evidence>
<evidence type="ECO:0000256" key="2">
    <source>
        <dbReference type="ARBA" id="ARBA00023157"/>
    </source>
</evidence>
<keyword evidence="1" id="KW-0732">Signal</keyword>
<feature type="domain" description="Pectinesterase inhibitor" evidence="5">
    <location>
        <begin position="95"/>
        <end position="242"/>
    </location>
</feature>
<evidence type="ECO:0000313" key="7">
    <source>
        <dbReference type="Proteomes" id="UP000324705"/>
    </source>
</evidence>
<accession>A0A9R1PYE0</accession>
<proteinExistence type="inferred from homology"/>
<evidence type="ECO:0000313" key="6">
    <source>
        <dbReference type="EMBL" id="VAH52081.1"/>
    </source>
</evidence>
<keyword evidence="2" id="KW-1015">Disulfide bond</keyword>
<dbReference type="InterPro" id="IPR006501">
    <property type="entry name" value="Pectinesterase_inhib_dom"/>
</dbReference>
<evidence type="ECO:0000256" key="4">
    <source>
        <dbReference type="SAM" id="MobiDB-lite"/>
    </source>
</evidence>
<dbReference type="PANTHER" id="PTHR35357:SF2">
    <property type="entry name" value="PECTINESTERASE INHIBITOR 8"/>
    <property type="match status" value="1"/>
</dbReference>
<dbReference type="Proteomes" id="UP000324705">
    <property type="component" value="Chromosome 2B"/>
</dbReference>
<dbReference type="NCBIfam" id="TIGR01614">
    <property type="entry name" value="PME_inhib"/>
    <property type="match status" value="1"/>
</dbReference>
<dbReference type="Pfam" id="PF04043">
    <property type="entry name" value="PMEI"/>
    <property type="match status" value="1"/>
</dbReference>
<dbReference type="SUPFAM" id="SSF101148">
    <property type="entry name" value="Plant invertase/pectin methylesterase inhibitor"/>
    <property type="match status" value="1"/>
</dbReference>
<dbReference type="AlphaFoldDB" id="A0A9R1PYE0"/>
<dbReference type="EMBL" id="LT934114">
    <property type="protein sequence ID" value="VAH52081.1"/>
    <property type="molecule type" value="Genomic_DNA"/>
</dbReference>
<evidence type="ECO:0000256" key="3">
    <source>
        <dbReference type="ARBA" id="ARBA00038471"/>
    </source>
</evidence>